<organism evidence="1">
    <name type="scientific">bioreactor metagenome</name>
    <dbReference type="NCBI Taxonomy" id="1076179"/>
    <lineage>
        <taxon>unclassified sequences</taxon>
        <taxon>metagenomes</taxon>
        <taxon>ecological metagenomes</taxon>
    </lineage>
</organism>
<proteinExistence type="predicted"/>
<dbReference type="EMBL" id="VSSQ01023200">
    <property type="protein sequence ID" value="MPM69986.1"/>
    <property type="molecule type" value="Genomic_DNA"/>
</dbReference>
<gene>
    <name evidence="1" type="ORF">SDC9_116934</name>
</gene>
<accession>A0A645BWU0</accession>
<evidence type="ECO:0000313" key="1">
    <source>
        <dbReference type="EMBL" id="MPM69986.1"/>
    </source>
</evidence>
<reference evidence="1" key="1">
    <citation type="submission" date="2019-08" db="EMBL/GenBank/DDBJ databases">
        <authorList>
            <person name="Kucharzyk K."/>
            <person name="Murdoch R.W."/>
            <person name="Higgins S."/>
            <person name="Loffler F."/>
        </authorList>
    </citation>
    <scope>NUCLEOTIDE SEQUENCE</scope>
</reference>
<comment type="caution">
    <text evidence="1">The sequence shown here is derived from an EMBL/GenBank/DDBJ whole genome shotgun (WGS) entry which is preliminary data.</text>
</comment>
<protein>
    <submittedName>
        <fullName evidence="1">Uncharacterized protein</fullName>
    </submittedName>
</protein>
<sequence>MGLKLPFPKWLANTQVEVWLEGTNTDGDYEEKLIYEGKCIYTDKAKQVLNAERQLILLSGKAVIEGSIYSEYFEGYVKVNGVKKKIYSIEKPLNPDGTVFSTELNLQ</sequence>
<dbReference type="AlphaFoldDB" id="A0A645BWU0"/>
<name>A0A645BWU0_9ZZZZ</name>